<sequence>MYREMLSIEKGDVISIVGSGGKSTTMFLMAEELKNLGTVLVTTTTKILIPKVLKDYELCFNSVDSLLKYNLSLKNKVVILGSRVENGKLIGLNNLELSKVREKFDYILIEADGSKKLPLKAWRENEPVILKYTTKTLGIIPADLIGKKLDYDSVFNSELFKLHFKSEEYFSKEVLYNVITDKEGIFKNSRGSKYIFFNRVEGEVKKYIVDVIFYLKNKTENINYIYGSNEEGYCEY</sequence>
<proteinExistence type="predicted"/>
<keyword evidence="2" id="KW-1185">Reference proteome</keyword>
<dbReference type="OrthoDB" id="368187at2"/>
<evidence type="ECO:0000313" key="1">
    <source>
        <dbReference type="EMBL" id="SHH61724.1"/>
    </source>
</evidence>
<dbReference type="AlphaFoldDB" id="A0A1M5UFB4"/>
<dbReference type="RefSeq" id="WP_073185455.1">
    <property type="nucleotide sequence ID" value="NZ_FQXI01000016.1"/>
</dbReference>
<evidence type="ECO:0000313" key="2">
    <source>
        <dbReference type="Proteomes" id="UP000184032"/>
    </source>
</evidence>
<dbReference type="Proteomes" id="UP000184032">
    <property type="component" value="Unassembled WGS sequence"/>
</dbReference>
<dbReference type="EMBL" id="FQXI01000016">
    <property type="protein sequence ID" value="SHH61724.1"/>
    <property type="molecule type" value="Genomic_DNA"/>
</dbReference>
<dbReference type="InterPro" id="IPR017587">
    <property type="entry name" value="YqeC"/>
</dbReference>
<reference evidence="1 2" key="1">
    <citation type="submission" date="2016-11" db="EMBL/GenBank/DDBJ databases">
        <authorList>
            <person name="Jaros S."/>
            <person name="Januszkiewicz K."/>
            <person name="Wedrychowicz H."/>
        </authorList>
    </citation>
    <scope>NUCLEOTIDE SEQUENCE [LARGE SCALE GENOMIC DNA]</scope>
    <source>
        <strain evidence="1 2">DSM 21120</strain>
    </source>
</reference>
<dbReference type="NCBIfam" id="TIGR03172">
    <property type="entry name" value="selenium cofactor biosynthesis protein YqeC"/>
    <property type="match status" value="1"/>
</dbReference>
<dbReference type="Pfam" id="PF19842">
    <property type="entry name" value="YqeC"/>
    <property type="match status" value="1"/>
</dbReference>
<gene>
    <name evidence="1" type="ORF">SAMN02745245_01753</name>
</gene>
<dbReference type="STRING" id="1120995.SAMN02745245_01753"/>
<accession>A0A1M5UFB4</accession>
<protein>
    <submittedName>
        <fullName evidence="1">Probable selenium-dependent hydroxylase accessory protein YqeC</fullName>
    </submittedName>
</protein>
<organism evidence="1 2">
    <name type="scientific">Anaerosphaera aminiphila DSM 21120</name>
    <dbReference type="NCBI Taxonomy" id="1120995"/>
    <lineage>
        <taxon>Bacteria</taxon>
        <taxon>Bacillati</taxon>
        <taxon>Bacillota</taxon>
        <taxon>Tissierellia</taxon>
        <taxon>Tissierellales</taxon>
        <taxon>Peptoniphilaceae</taxon>
        <taxon>Anaerosphaera</taxon>
    </lineage>
</organism>
<name>A0A1M5UFB4_9FIRM</name>